<dbReference type="EMBL" id="FZNT01000001">
    <property type="protein sequence ID" value="SNR34376.1"/>
    <property type="molecule type" value="Genomic_DNA"/>
</dbReference>
<organism evidence="9 10">
    <name type="scientific">Lutibacter agarilyticus</name>
    <dbReference type="NCBI Taxonomy" id="1109740"/>
    <lineage>
        <taxon>Bacteria</taxon>
        <taxon>Pseudomonadati</taxon>
        <taxon>Bacteroidota</taxon>
        <taxon>Flavobacteriia</taxon>
        <taxon>Flavobacteriales</taxon>
        <taxon>Flavobacteriaceae</taxon>
        <taxon>Lutibacter</taxon>
    </lineage>
</organism>
<reference evidence="9 10" key="1">
    <citation type="submission" date="2017-06" db="EMBL/GenBank/DDBJ databases">
        <authorList>
            <person name="Kim H.J."/>
            <person name="Triplett B.A."/>
        </authorList>
    </citation>
    <scope>NUCLEOTIDE SEQUENCE [LARGE SCALE GENOMIC DNA]</scope>
    <source>
        <strain evidence="9 10">DSM 29150</strain>
    </source>
</reference>
<evidence type="ECO:0000256" key="4">
    <source>
        <dbReference type="ARBA" id="ARBA00023163"/>
    </source>
</evidence>
<dbReference type="AlphaFoldDB" id="A0A238VJH3"/>
<dbReference type="PROSITE" id="PS50995">
    <property type="entry name" value="HTH_MARR_2"/>
    <property type="match status" value="1"/>
</dbReference>
<accession>A0A238VJH3</accession>
<dbReference type="SUPFAM" id="SSF46785">
    <property type="entry name" value="Winged helix' DNA-binding domain"/>
    <property type="match status" value="1"/>
</dbReference>
<dbReference type="PRINTS" id="PR00598">
    <property type="entry name" value="HTHMARR"/>
</dbReference>
<gene>
    <name evidence="9" type="ORF">SAMN06265371_101521</name>
</gene>
<dbReference type="InterPro" id="IPR036388">
    <property type="entry name" value="WH-like_DNA-bd_sf"/>
</dbReference>
<proteinExistence type="inferred from homology"/>
<evidence type="ECO:0000256" key="5">
    <source>
        <dbReference type="ARBA" id="ARBA00046337"/>
    </source>
</evidence>
<dbReference type="SMART" id="SM00347">
    <property type="entry name" value="HTH_MARR"/>
    <property type="match status" value="1"/>
</dbReference>
<comment type="similarity">
    <text evidence="5">Belongs to the SarZ family.</text>
</comment>
<feature type="domain" description="HTH marR-type" evidence="8">
    <location>
        <begin position="1"/>
        <end position="122"/>
    </location>
</feature>
<evidence type="ECO:0000256" key="7">
    <source>
        <dbReference type="ARBA" id="ARBA00047207"/>
    </source>
</evidence>
<evidence type="ECO:0000256" key="2">
    <source>
        <dbReference type="ARBA" id="ARBA00023015"/>
    </source>
</evidence>
<dbReference type="GO" id="GO:0003700">
    <property type="term" value="F:DNA-binding transcription factor activity"/>
    <property type="evidence" value="ECO:0007669"/>
    <property type="project" value="InterPro"/>
</dbReference>
<dbReference type="InterPro" id="IPR000835">
    <property type="entry name" value="HTH_MarR-typ"/>
</dbReference>
<comment type="subcellular location">
    <subcellularLocation>
        <location evidence="1">Cytoplasm</location>
    </subcellularLocation>
</comment>
<dbReference type="PANTHER" id="PTHR42756">
    <property type="entry name" value="TRANSCRIPTIONAL REGULATOR, MARR"/>
    <property type="match status" value="1"/>
</dbReference>
<evidence type="ECO:0000256" key="6">
    <source>
        <dbReference type="ARBA" id="ARBA00047188"/>
    </source>
</evidence>
<dbReference type="GO" id="GO:0005737">
    <property type="term" value="C:cytoplasm"/>
    <property type="evidence" value="ECO:0007669"/>
    <property type="project" value="UniProtKB-SubCell"/>
</dbReference>
<name>A0A238VJH3_9FLAO</name>
<sequence>MNAYIADVFHEHNIAISKQQWIILKILSENHKGVIQNELAFITDRNKASLTRLINGMEKNLLVSRVQSKKDSRKNIINITTKGSELFLKTKPLILNSVLKIQEGITEDEMNSFINIMSKIQLNLKKQTI</sequence>
<evidence type="ECO:0000256" key="3">
    <source>
        <dbReference type="ARBA" id="ARBA00023125"/>
    </source>
</evidence>
<dbReference type="InterPro" id="IPR055166">
    <property type="entry name" value="Transc_reg_Sar_Rot_HTH"/>
</dbReference>
<evidence type="ECO:0000313" key="9">
    <source>
        <dbReference type="EMBL" id="SNR34376.1"/>
    </source>
</evidence>
<evidence type="ECO:0000259" key="8">
    <source>
        <dbReference type="PROSITE" id="PS50995"/>
    </source>
</evidence>
<keyword evidence="2" id="KW-0805">Transcription regulation</keyword>
<dbReference type="Proteomes" id="UP000198384">
    <property type="component" value="Unassembled WGS sequence"/>
</dbReference>
<dbReference type="OrthoDB" id="996843at2"/>
<keyword evidence="3 9" id="KW-0238">DNA-binding</keyword>
<keyword evidence="4" id="KW-0804">Transcription</keyword>
<evidence type="ECO:0000313" key="10">
    <source>
        <dbReference type="Proteomes" id="UP000198384"/>
    </source>
</evidence>
<dbReference type="Pfam" id="PF22381">
    <property type="entry name" value="Staph_reg_Sar_Rot"/>
    <property type="match status" value="1"/>
</dbReference>
<dbReference type="Gene3D" id="1.10.10.10">
    <property type="entry name" value="Winged helix-like DNA-binding domain superfamily/Winged helix DNA-binding domain"/>
    <property type="match status" value="1"/>
</dbReference>
<keyword evidence="10" id="KW-1185">Reference proteome</keyword>
<protein>
    <recommendedName>
        <fullName evidence="6">HTH-type transcriptional regulator SarZ</fullName>
    </recommendedName>
    <alternativeName>
        <fullName evidence="7">Staphylococcal accessory regulator Z</fullName>
    </alternativeName>
</protein>
<dbReference type="InterPro" id="IPR036390">
    <property type="entry name" value="WH_DNA-bd_sf"/>
</dbReference>
<dbReference type="RefSeq" id="WP_089380158.1">
    <property type="nucleotide sequence ID" value="NZ_FZNT01000001.1"/>
</dbReference>
<evidence type="ECO:0000256" key="1">
    <source>
        <dbReference type="ARBA" id="ARBA00004496"/>
    </source>
</evidence>
<dbReference type="PANTHER" id="PTHR42756:SF1">
    <property type="entry name" value="TRANSCRIPTIONAL REPRESSOR OF EMRAB OPERON"/>
    <property type="match status" value="1"/>
</dbReference>
<dbReference type="GO" id="GO:0003677">
    <property type="term" value="F:DNA binding"/>
    <property type="evidence" value="ECO:0007669"/>
    <property type="project" value="UniProtKB-KW"/>
</dbReference>